<dbReference type="InterPro" id="IPR048020">
    <property type="entry name" value="Transpos_IS3"/>
</dbReference>
<evidence type="ECO:0000259" key="2">
    <source>
        <dbReference type="PROSITE" id="PS50994"/>
    </source>
</evidence>
<dbReference type="InterPro" id="IPR036397">
    <property type="entry name" value="RNaseH_sf"/>
</dbReference>
<dbReference type="InterPro" id="IPR012337">
    <property type="entry name" value="RNaseH-like_sf"/>
</dbReference>
<dbReference type="PROSITE" id="PS50994">
    <property type="entry name" value="INTEGRASE"/>
    <property type="match status" value="1"/>
</dbReference>
<keyword evidence="4" id="KW-1185">Reference proteome</keyword>
<evidence type="ECO:0000256" key="1">
    <source>
        <dbReference type="SAM" id="MobiDB-lite"/>
    </source>
</evidence>
<dbReference type="SUPFAM" id="SSF53098">
    <property type="entry name" value="Ribonuclease H-like"/>
    <property type="match status" value="1"/>
</dbReference>
<evidence type="ECO:0000313" key="4">
    <source>
        <dbReference type="Proteomes" id="UP000574761"/>
    </source>
</evidence>
<name>A0A7W6GLM9_9HYPH</name>
<dbReference type="InterPro" id="IPR001584">
    <property type="entry name" value="Integrase_cat-core"/>
</dbReference>
<dbReference type="NCBIfam" id="NF033516">
    <property type="entry name" value="transpos_IS3"/>
    <property type="match status" value="1"/>
</dbReference>
<dbReference type="Pfam" id="PF13276">
    <property type="entry name" value="HTH_21"/>
    <property type="match status" value="1"/>
</dbReference>
<dbReference type="Gene3D" id="3.30.420.10">
    <property type="entry name" value="Ribonuclease H-like superfamily/Ribonuclease H"/>
    <property type="match status" value="1"/>
</dbReference>
<organism evidence="3 4">
    <name type="scientific">Mycoplana azooxidifex</name>
    <dbReference type="NCBI Taxonomy" id="1636188"/>
    <lineage>
        <taxon>Bacteria</taxon>
        <taxon>Pseudomonadati</taxon>
        <taxon>Pseudomonadota</taxon>
        <taxon>Alphaproteobacteria</taxon>
        <taxon>Hyphomicrobiales</taxon>
        <taxon>Rhizobiaceae</taxon>
        <taxon>Mycoplana</taxon>
    </lineage>
</organism>
<dbReference type="PANTHER" id="PTHR46889">
    <property type="entry name" value="TRANSPOSASE INSF FOR INSERTION SEQUENCE IS3B-RELATED"/>
    <property type="match status" value="1"/>
</dbReference>
<sequence length="334" mass="37750">MISFIDAHRSVLGVEPICRLLPIAPSTYYEVIAKRNDVDRLSARARRDIAMKVEIRRVFNENFQVYGVRKVWRQLLREGYDIARCTVARLMKAMALQGIIRGKPIRTTISDKAAPCPLDRVNRQFFAPAPNMLWLSDFTYVATWQGFVYVAFVIDAFARRIVGWRASRTAHAGFVLDALDQALHDRRPVHRGGLVHHSDRGSQYVSIRYSERLAEAGIEPSVGSVGDSYDNALAETINGLYKAEVIHRRGHGETSKQWSSPRSNGSIGSTTAAFWSPSETFRQPRPKTDITPCWTHQPWPRNLNQTVSGKAGAVHIPTSKRNTVLNLHRIRTPH</sequence>
<proteinExistence type="predicted"/>
<comment type="caution">
    <text evidence="3">The sequence shown here is derived from an EMBL/GenBank/DDBJ whole genome shotgun (WGS) entry which is preliminary data.</text>
</comment>
<dbReference type="GO" id="GO:0003676">
    <property type="term" value="F:nucleic acid binding"/>
    <property type="evidence" value="ECO:0007669"/>
    <property type="project" value="InterPro"/>
</dbReference>
<feature type="compositionally biased region" description="Polar residues" evidence="1">
    <location>
        <begin position="255"/>
        <end position="281"/>
    </location>
</feature>
<dbReference type="PANTHER" id="PTHR46889:SF4">
    <property type="entry name" value="TRANSPOSASE INSO FOR INSERTION SEQUENCE ELEMENT IS911B-RELATED"/>
    <property type="match status" value="1"/>
</dbReference>
<evidence type="ECO:0000313" key="3">
    <source>
        <dbReference type="EMBL" id="MBB3979880.1"/>
    </source>
</evidence>
<dbReference type="InterPro" id="IPR025948">
    <property type="entry name" value="HTH-like_dom"/>
</dbReference>
<feature type="region of interest" description="Disordered" evidence="1">
    <location>
        <begin position="251"/>
        <end position="285"/>
    </location>
</feature>
<feature type="domain" description="Integrase catalytic" evidence="2">
    <location>
        <begin position="126"/>
        <end position="245"/>
    </location>
</feature>
<dbReference type="AlphaFoldDB" id="A0A7W6GLM9"/>
<dbReference type="GO" id="GO:0015074">
    <property type="term" value="P:DNA integration"/>
    <property type="evidence" value="ECO:0007669"/>
    <property type="project" value="InterPro"/>
</dbReference>
<protein>
    <submittedName>
        <fullName evidence="3">Transposase InsO family protein</fullName>
    </submittedName>
</protein>
<dbReference type="Pfam" id="PF00665">
    <property type="entry name" value="rve"/>
    <property type="match status" value="1"/>
</dbReference>
<reference evidence="3 4" key="1">
    <citation type="submission" date="2020-08" db="EMBL/GenBank/DDBJ databases">
        <title>Genomic Encyclopedia of Type Strains, Phase IV (KMG-IV): sequencing the most valuable type-strain genomes for metagenomic binning, comparative biology and taxonomic classification.</title>
        <authorList>
            <person name="Goeker M."/>
        </authorList>
    </citation>
    <scope>NUCLEOTIDE SEQUENCE [LARGE SCALE GENOMIC DNA]</scope>
    <source>
        <strain evidence="3 4">DSM 100211</strain>
    </source>
</reference>
<dbReference type="Proteomes" id="UP000574761">
    <property type="component" value="Unassembled WGS sequence"/>
</dbReference>
<accession>A0A7W6GLM9</accession>
<dbReference type="InterPro" id="IPR050900">
    <property type="entry name" value="Transposase_IS3/IS150/IS904"/>
</dbReference>
<gene>
    <name evidence="3" type="ORF">GGQ64_005127</name>
</gene>
<dbReference type="EMBL" id="JACIEE010000014">
    <property type="protein sequence ID" value="MBB3979880.1"/>
    <property type="molecule type" value="Genomic_DNA"/>
</dbReference>